<dbReference type="GeneTree" id="ENSGT00390000000603"/>
<dbReference type="PANTHER" id="PTHR11560">
    <property type="entry name" value="39S RIBOSOMAL PROTEIN L10, MITOCHONDRIAL"/>
    <property type="match status" value="1"/>
</dbReference>
<evidence type="ECO:0000313" key="6">
    <source>
        <dbReference type="Ensembl" id="ENSGMOP00000069103.1"/>
    </source>
</evidence>
<dbReference type="Pfam" id="PF00466">
    <property type="entry name" value="Ribosomal_L10"/>
    <property type="match status" value="1"/>
</dbReference>
<evidence type="ECO:0000256" key="3">
    <source>
        <dbReference type="ARBA" id="ARBA00023274"/>
    </source>
</evidence>
<dbReference type="Proteomes" id="UP000694546">
    <property type="component" value="Chromosome 18"/>
</dbReference>
<dbReference type="InterPro" id="IPR047865">
    <property type="entry name" value="Ribosomal_uL10_bac_type"/>
</dbReference>
<keyword evidence="2" id="KW-0689">Ribosomal protein</keyword>
<comment type="similarity">
    <text evidence="1">Belongs to the universal ribosomal protein uL10 family.</text>
</comment>
<evidence type="ECO:0000256" key="5">
    <source>
        <dbReference type="ARBA" id="ARBA00035716"/>
    </source>
</evidence>
<dbReference type="SUPFAM" id="SSF160369">
    <property type="entry name" value="Ribosomal protein L10-like"/>
    <property type="match status" value="1"/>
</dbReference>
<name>A0A8C5D0U1_GADMO</name>
<proteinExistence type="inferred from homology"/>
<evidence type="ECO:0000256" key="2">
    <source>
        <dbReference type="ARBA" id="ARBA00022980"/>
    </source>
</evidence>
<dbReference type="InterPro" id="IPR001790">
    <property type="entry name" value="Ribosomal_uL10"/>
</dbReference>
<dbReference type="InterPro" id="IPR043141">
    <property type="entry name" value="Ribosomal_uL10-like_sf"/>
</dbReference>
<dbReference type="AlphaFoldDB" id="A0A8C5D0U1"/>
<gene>
    <name evidence="6" type="primary">mrpl10</name>
</gene>
<keyword evidence="7" id="KW-1185">Reference proteome</keyword>
<dbReference type="Gene3D" id="3.30.70.1730">
    <property type="match status" value="1"/>
</dbReference>
<dbReference type="Ensembl" id="ENSGMOT00000024894.1">
    <property type="protein sequence ID" value="ENSGMOP00000069103.1"/>
    <property type="gene ID" value="ENSGMOG00000003023.2"/>
</dbReference>
<evidence type="ECO:0000313" key="7">
    <source>
        <dbReference type="Proteomes" id="UP000694546"/>
    </source>
</evidence>
<evidence type="ECO:0000256" key="1">
    <source>
        <dbReference type="ARBA" id="ARBA00008889"/>
    </source>
</evidence>
<organism evidence="6 7">
    <name type="scientific">Gadus morhua</name>
    <name type="common">Atlantic cod</name>
    <dbReference type="NCBI Taxonomy" id="8049"/>
    <lineage>
        <taxon>Eukaryota</taxon>
        <taxon>Metazoa</taxon>
        <taxon>Chordata</taxon>
        <taxon>Craniata</taxon>
        <taxon>Vertebrata</taxon>
        <taxon>Euteleostomi</taxon>
        <taxon>Actinopterygii</taxon>
        <taxon>Neopterygii</taxon>
        <taxon>Teleostei</taxon>
        <taxon>Neoteleostei</taxon>
        <taxon>Acanthomorphata</taxon>
        <taxon>Zeiogadaria</taxon>
        <taxon>Gadariae</taxon>
        <taxon>Gadiformes</taxon>
        <taxon>Gadoidei</taxon>
        <taxon>Gadidae</taxon>
        <taxon>Gadus</taxon>
    </lineage>
</organism>
<accession>A0A8C5D0U1</accession>
<protein>
    <recommendedName>
        <fullName evidence="4">Large ribosomal subunit protein uL10m</fullName>
    </recommendedName>
    <alternativeName>
        <fullName evidence="5">39S ribosomal protein L10, mitochondrial</fullName>
    </alternativeName>
</protein>
<dbReference type="GO" id="GO:1990904">
    <property type="term" value="C:ribonucleoprotein complex"/>
    <property type="evidence" value="ECO:0007669"/>
    <property type="project" value="UniProtKB-KW"/>
</dbReference>
<reference evidence="6" key="2">
    <citation type="submission" date="2025-09" db="UniProtKB">
        <authorList>
            <consortium name="Ensembl"/>
        </authorList>
    </citation>
    <scope>IDENTIFICATION</scope>
</reference>
<evidence type="ECO:0000256" key="4">
    <source>
        <dbReference type="ARBA" id="ARBA00035707"/>
    </source>
</evidence>
<keyword evidence="3" id="KW-0687">Ribonucleoprotein</keyword>
<dbReference type="GO" id="GO:0005840">
    <property type="term" value="C:ribosome"/>
    <property type="evidence" value="ECO:0007669"/>
    <property type="project" value="UniProtKB-KW"/>
</dbReference>
<sequence length="265" mass="30183">MAATLCGTLLAKSGWLPLTQCGRVRHMSKSVTRHKRPMHIIKQKLMAVTEYIPPKRLAAGAYPSQNKKVEVESGLVLLLKKEVKKVFQDCKMIAVVQNNASNSEDMLTLRHRLHKHSLTVKFFPNQVMRSFLKDSEFCNMAPLFIGSTVLIISTQGKVKEMLSTLRGSPQMVLLGRYLRLAGCADVKKNIISQTLVPERKNIQRKRCVFLDTMASVQDLFKFEDEFKQNVPLEICKLLLTIGGTVYNITLEFHLLGKKRKQKREQ</sequence>
<reference evidence="6" key="1">
    <citation type="submission" date="2025-08" db="UniProtKB">
        <authorList>
            <consortium name="Ensembl"/>
        </authorList>
    </citation>
    <scope>IDENTIFICATION</scope>
</reference>